<comment type="caution">
    <text evidence="1">The sequence shown here is derived from an EMBL/GenBank/DDBJ whole genome shotgun (WGS) entry which is preliminary data.</text>
</comment>
<name>A0ACC0IKY7_9ERIC</name>
<evidence type="ECO:0000313" key="1">
    <source>
        <dbReference type="EMBL" id="KAI8026018.1"/>
    </source>
</evidence>
<protein>
    <submittedName>
        <fullName evidence="1">Uncharacterized protein</fullName>
    </submittedName>
</protein>
<reference evidence="1 2" key="1">
    <citation type="journal article" date="2022" name="Plant J.">
        <title>Chromosome-level genome of Camellia lanceoleosa provides a valuable resource for understanding genome evolution and self-incompatibility.</title>
        <authorList>
            <person name="Gong W."/>
            <person name="Xiao S."/>
            <person name="Wang L."/>
            <person name="Liao Z."/>
            <person name="Chang Y."/>
            <person name="Mo W."/>
            <person name="Hu G."/>
            <person name="Li W."/>
            <person name="Zhao G."/>
            <person name="Zhu H."/>
            <person name="Hu X."/>
            <person name="Ji K."/>
            <person name="Xiang X."/>
            <person name="Song Q."/>
            <person name="Yuan D."/>
            <person name="Jin S."/>
            <person name="Zhang L."/>
        </authorList>
    </citation>
    <scope>NUCLEOTIDE SEQUENCE [LARGE SCALE GENOMIC DNA]</scope>
    <source>
        <strain evidence="1">SQ_2022a</strain>
    </source>
</reference>
<dbReference type="EMBL" id="CM045760">
    <property type="protein sequence ID" value="KAI8026018.1"/>
    <property type="molecule type" value="Genomic_DNA"/>
</dbReference>
<sequence length="243" mass="26729">MAQMSQKKILENCQDQQTGLSNDQSRIIKNQFSQTVGPGCSSLLLLVMKQRTLASCVKDDTSCSLAKFMVDSGVKQVDPNFMSNSPDVSQVGRFHEKVLLSKSSAEGSSKKESSEGILHENSYVMKISDLKSEKPQSWPVIDLNITQVPSDSENDESHMMEVDDSLQNPNAHVLGSSSDNHELMDEPAVLSNSIDVNAAEGPPIVNLIRQSTRNQPLTPKLVEAIANGMLSTKRKRRMQDNLV</sequence>
<proteinExistence type="predicted"/>
<gene>
    <name evidence="1" type="ORF">LOK49_LG02G02157</name>
</gene>
<dbReference type="Proteomes" id="UP001060215">
    <property type="component" value="Chromosome 3"/>
</dbReference>
<organism evidence="1 2">
    <name type="scientific">Camellia lanceoleosa</name>
    <dbReference type="NCBI Taxonomy" id="1840588"/>
    <lineage>
        <taxon>Eukaryota</taxon>
        <taxon>Viridiplantae</taxon>
        <taxon>Streptophyta</taxon>
        <taxon>Embryophyta</taxon>
        <taxon>Tracheophyta</taxon>
        <taxon>Spermatophyta</taxon>
        <taxon>Magnoliopsida</taxon>
        <taxon>eudicotyledons</taxon>
        <taxon>Gunneridae</taxon>
        <taxon>Pentapetalae</taxon>
        <taxon>asterids</taxon>
        <taxon>Ericales</taxon>
        <taxon>Theaceae</taxon>
        <taxon>Camellia</taxon>
    </lineage>
</organism>
<accession>A0ACC0IKY7</accession>
<keyword evidence="2" id="KW-1185">Reference proteome</keyword>
<evidence type="ECO:0000313" key="2">
    <source>
        <dbReference type="Proteomes" id="UP001060215"/>
    </source>
</evidence>